<organism evidence="2 3">
    <name type="scientific">Herbaspirillum aquaticum</name>
    <dbReference type="NCBI Taxonomy" id="568783"/>
    <lineage>
        <taxon>Bacteria</taxon>
        <taxon>Pseudomonadati</taxon>
        <taxon>Pseudomonadota</taxon>
        <taxon>Betaproteobacteria</taxon>
        <taxon>Burkholderiales</taxon>
        <taxon>Oxalobacteraceae</taxon>
        <taxon>Herbaspirillum</taxon>
    </lineage>
</organism>
<keyword evidence="3" id="KW-1185">Reference proteome</keyword>
<gene>
    <name evidence="2" type="ORF">CEJ45_03545</name>
</gene>
<dbReference type="AlphaFoldDB" id="A0A225SYK5"/>
<evidence type="ECO:0000313" key="2">
    <source>
        <dbReference type="EMBL" id="OWY36292.1"/>
    </source>
</evidence>
<dbReference type="Proteomes" id="UP000214747">
    <property type="component" value="Unassembled WGS sequence"/>
</dbReference>
<reference evidence="2 3" key="1">
    <citation type="journal article" date="2010" name="Int. J. Syst. Evol. Microbiol.">
        <title>Reclassification of Herbaspirillum putei as a later heterotypic synonym of Herbaspirillum huttiense, with the description of H. huttiense subsp. huttiense subsp. nov. and H. huttiense subsp. putei subsp. nov., comb. nov., and description of Herbaspirillum aquaticum sp. nov.</title>
        <authorList>
            <person name="Dobritsa A.P."/>
            <person name="Reddy M.C."/>
            <person name="Samadpour M."/>
        </authorList>
    </citation>
    <scope>NUCLEOTIDE SEQUENCE [LARGE SCALE GENOMIC DNA]</scope>
    <source>
        <strain evidence="2 3">IEH 4430</strain>
    </source>
</reference>
<sequence>MPEQASRWRLLPWLLCASMPALAWAQTHADRNLSIPAAGSDGSKRPIVIVSPVIPNSPSPLSIAPPQGGPTGAYASDEPGPDIRARNADYITQFKVVGQIPAGAIIRRVSWRYTLASKPPGFEARLCWKDAGVCWDVSQANAGSTEFFNGRDAGQPFQLHYSVRGTARTGEPPIKGEVNQVIVTFDTPG</sequence>
<evidence type="ECO:0008006" key="4">
    <source>
        <dbReference type="Google" id="ProtNLM"/>
    </source>
</evidence>
<dbReference type="Pfam" id="PF06366">
    <property type="entry name" value="FlhE"/>
    <property type="match status" value="1"/>
</dbReference>
<evidence type="ECO:0000313" key="3">
    <source>
        <dbReference type="Proteomes" id="UP000214747"/>
    </source>
</evidence>
<protein>
    <recommendedName>
        <fullName evidence="4">Flagellar protein FlhE</fullName>
    </recommendedName>
</protein>
<feature type="chain" id="PRO_5011968408" description="Flagellar protein FlhE" evidence="1">
    <location>
        <begin position="26"/>
        <end position="189"/>
    </location>
</feature>
<name>A0A225SYK5_9BURK</name>
<comment type="caution">
    <text evidence="2">The sequence shown here is derived from an EMBL/GenBank/DDBJ whole genome shotgun (WGS) entry which is preliminary data.</text>
</comment>
<dbReference type="InterPro" id="IPR009420">
    <property type="entry name" value="FlhE"/>
</dbReference>
<dbReference type="RefSeq" id="WP_088753834.1">
    <property type="nucleotide sequence ID" value="NZ_JARJFG010000032.1"/>
</dbReference>
<dbReference type="EMBL" id="NJGV01000002">
    <property type="protein sequence ID" value="OWY36292.1"/>
    <property type="molecule type" value="Genomic_DNA"/>
</dbReference>
<feature type="signal peptide" evidence="1">
    <location>
        <begin position="1"/>
        <end position="25"/>
    </location>
</feature>
<proteinExistence type="predicted"/>
<evidence type="ECO:0000256" key="1">
    <source>
        <dbReference type="SAM" id="SignalP"/>
    </source>
</evidence>
<accession>A0A225SYK5</accession>
<keyword evidence="1" id="KW-0732">Signal</keyword>